<gene>
    <name evidence="2" type="ORF">SAMN05445060_3710</name>
</gene>
<feature type="transmembrane region" description="Helical" evidence="1">
    <location>
        <begin position="196"/>
        <end position="217"/>
    </location>
</feature>
<keyword evidence="1" id="KW-0812">Transmembrane</keyword>
<accession>A0A1N7H8Z0</accession>
<evidence type="ECO:0000256" key="1">
    <source>
        <dbReference type="SAM" id="Phobius"/>
    </source>
</evidence>
<feature type="transmembrane region" description="Helical" evidence="1">
    <location>
        <begin position="167"/>
        <end position="189"/>
    </location>
</feature>
<dbReference type="STRING" id="1344003.SAMN05445060_3710"/>
<dbReference type="AlphaFoldDB" id="A0A1N7H8Z0"/>
<feature type="transmembrane region" description="Helical" evidence="1">
    <location>
        <begin position="46"/>
        <end position="65"/>
    </location>
</feature>
<keyword evidence="1" id="KW-0472">Membrane</keyword>
<evidence type="ECO:0000313" key="2">
    <source>
        <dbReference type="EMBL" id="SIS21253.1"/>
    </source>
</evidence>
<evidence type="ECO:0000313" key="3">
    <source>
        <dbReference type="Proteomes" id="UP000186218"/>
    </source>
</evidence>
<reference evidence="2 3" key="1">
    <citation type="submission" date="2017-01" db="EMBL/GenBank/DDBJ databases">
        <authorList>
            <person name="Mah S.A."/>
            <person name="Swanson W.J."/>
            <person name="Moy G.W."/>
            <person name="Vacquier V.D."/>
        </authorList>
    </citation>
    <scope>NUCLEOTIDE SEQUENCE [LARGE SCALE GENOMIC DNA]</scope>
    <source>
        <strain evidence="2 3">CPCC 203464</strain>
    </source>
</reference>
<protein>
    <submittedName>
        <fullName evidence="2">ABC-2 family transporter protein</fullName>
    </submittedName>
</protein>
<keyword evidence="1" id="KW-1133">Transmembrane helix</keyword>
<keyword evidence="3" id="KW-1185">Reference proteome</keyword>
<organism evidence="2 3">
    <name type="scientific">Williamsia sterculiae</name>
    <dbReference type="NCBI Taxonomy" id="1344003"/>
    <lineage>
        <taxon>Bacteria</taxon>
        <taxon>Bacillati</taxon>
        <taxon>Actinomycetota</taxon>
        <taxon>Actinomycetes</taxon>
        <taxon>Mycobacteriales</taxon>
        <taxon>Nocardiaceae</taxon>
        <taxon>Williamsia</taxon>
    </lineage>
</organism>
<feature type="transmembrane region" description="Helical" evidence="1">
    <location>
        <begin position="245"/>
        <end position="266"/>
    </location>
</feature>
<feature type="transmembrane region" description="Helical" evidence="1">
    <location>
        <begin position="77"/>
        <end position="101"/>
    </location>
</feature>
<feature type="transmembrane region" description="Helical" evidence="1">
    <location>
        <begin position="122"/>
        <end position="147"/>
    </location>
</feature>
<dbReference type="GO" id="GO:0140359">
    <property type="term" value="F:ABC-type transporter activity"/>
    <property type="evidence" value="ECO:0007669"/>
    <property type="project" value="InterPro"/>
</dbReference>
<dbReference type="GO" id="GO:0005886">
    <property type="term" value="C:plasma membrane"/>
    <property type="evidence" value="ECO:0007669"/>
    <property type="project" value="UniProtKB-SubCell"/>
</dbReference>
<dbReference type="OrthoDB" id="3297477at2"/>
<dbReference type="PANTHER" id="PTHR37305">
    <property type="entry name" value="INTEGRAL MEMBRANE PROTEIN-RELATED"/>
    <property type="match status" value="1"/>
</dbReference>
<sequence>MTTVIDTHTDQSAPARVDTGLAGMKIGFLGILRSEWTKLWSLRSTYLTLATAVVLMIGIGTMVSAVNAGDIRGLDPIYLSLAGVSFAQLAIGVLGVLLVSGEYSTGSIRTSLTAVPSRLPVLAAKITVFAGVVFAVSLPTAVVSFLIGQSVLGDAGVSLSADGALRSVFGAAAYVTLAGVIGVAFGALLRNTAGAVATFVAIFFLLSPVTQLLPGSVKSSIDPYLPSNAGGVLYNSVVTNGLSPLAGFALLFVYTIAAVTGAAILLRRRDV</sequence>
<name>A0A1N7H8Z0_9NOCA</name>
<dbReference type="RefSeq" id="WP_143690456.1">
    <property type="nucleotide sequence ID" value="NZ_FTNT01000013.1"/>
</dbReference>
<proteinExistence type="predicted"/>
<dbReference type="EMBL" id="FTNT01000013">
    <property type="protein sequence ID" value="SIS21253.1"/>
    <property type="molecule type" value="Genomic_DNA"/>
</dbReference>
<dbReference type="Proteomes" id="UP000186218">
    <property type="component" value="Unassembled WGS sequence"/>
</dbReference>
<dbReference type="PANTHER" id="PTHR37305:SF1">
    <property type="entry name" value="MEMBRANE PROTEIN"/>
    <property type="match status" value="1"/>
</dbReference>